<dbReference type="EMBL" id="CP000879">
    <property type="protein sequence ID" value="ABX32504.1"/>
    <property type="molecule type" value="Genomic_DNA"/>
</dbReference>
<dbReference type="KEGG" id="pmo:Pmob_1815"/>
<name>A9BJ16_PETMO</name>
<dbReference type="STRING" id="403833.Pmob_1815"/>
<accession>A9BJ16</accession>
<organism evidence="1 2">
    <name type="scientific">Petrotoga mobilis (strain DSM 10674 / SJ95)</name>
    <dbReference type="NCBI Taxonomy" id="403833"/>
    <lineage>
        <taxon>Bacteria</taxon>
        <taxon>Thermotogati</taxon>
        <taxon>Thermotogota</taxon>
        <taxon>Thermotogae</taxon>
        <taxon>Petrotogales</taxon>
        <taxon>Petrotogaceae</taxon>
        <taxon>Petrotoga</taxon>
    </lineage>
</organism>
<protein>
    <submittedName>
        <fullName evidence="1">Uncharacterized protein</fullName>
    </submittedName>
</protein>
<proteinExistence type="predicted"/>
<reference evidence="1" key="1">
    <citation type="submission" date="2007-11" db="EMBL/GenBank/DDBJ databases">
        <title>Complete sequence of Petroga mobilis SJ95.</title>
        <authorList>
            <consortium name="US DOE Joint Genome Institute"/>
            <person name="Copeland A."/>
            <person name="Lucas S."/>
            <person name="Lapidus A."/>
            <person name="Barry K."/>
            <person name="Glavina del Rio T."/>
            <person name="Dalin E."/>
            <person name="Tice H."/>
            <person name="Pitluck S."/>
            <person name="Meincke L."/>
            <person name="Brettin T."/>
            <person name="Bruce D."/>
            <person name="Detter J.C."/>
            <person name="Han C."/>
            <person name="Kuske C.R."/>
            <person name="Schmutz J."/>
            <person name="Larimer F."/>
            <person name="Land M."/>
            <person name="Hauser L."/>
            <person name="Kyrpides N."/>
            <person name="Mikhailova N."/>
            <person name="Noll K."/>
            <person name="Richardson P."/>
        </authorList>
    </citation>
    <scope>NUCLEOTIDE SEQUENCE [LARGE SCALE GENOMIC DNA]</scope>
    <source>
        <strain evidence="1">SJ95</strain>
    </source>
</reference>
<evidence type="ECO:0000313" key="2">
    <source>
        <dbReference type="Proteomes" id="UP000000789"/>
    </source>
</evidence>
<sequence length="81" mass="8854">MGGVRGEGTLIKTFPHEWEAGERAANKELFLTGGERGGRALIKTKRSLQKSSSFKNKISILKGYRVKPSPLVGYKGPQVLP</sequence>
<keyword evidence="2" id="KW-1185">Reference proteome</keyword>
<gene>
    <name evidence="1" type="ordered locus">Pmob_1815</name>
</gene>
<dbReference type="AlphaFoldDB" id="A9BJ16"/>
<evidence type="ECO:0000313" key="1">
    <source>
        <dbReference type="EMBL" id="ABX32504.1"/>
    </source>
</evidence>
<dbReference type="HOGENOM" id="CLU_2570799_0_0_0"/>
<dbReference type="Proteomes" id="UP000000789">
    <property type="component" value="Chromosome"/>
</dbReference>